<reference evidence="10 11" key="1">
    <citation type="journal article" date="2019" name="Int. J. Syst. Evol. Microbiol.">
        <title>The Global Catalogue of Microorganisms (GCM) 10K type strain sequencing project: providing services to taxonomists for standard genome sequencing and annotation.</title>
        <authorList>
            <consortium name="The Broad Institute Genomics Platform"/>
            <consortium name="The Broad Institute Genome Sequencing Center for Infectious Disease"/>
            <person name="Wu L."/>
            <person name="Ma J."/>
        </authorList>
    </citation>
    <scope>NUCLEOTIDE SEQUENCE [LARGE SCALE GENOMIC DNA]</scope>
    <source>
        <strain evidence="10 11">PSR21</strain>
    </source>
</reference>
<evidence type="ECO:0000259" key="9">
    <source>
        <dbReference type="Pfam" id="PF01850"/>
    </source>
</evidence>
<evidence type="ECO:0000256" key="8">
    <source>
        <dbReference type="HAMAP-Rule" id="MF_00265"/>
    </source>
</evidence>
<dbReference type="EC" id="3.1.-.-" evidence="8"/>
<comment type="cofactor">
    <cofactor evidence="1 8">
        <name>Mg(2+)</name>
        <dbReference type="ChEBI" id="CHEBI:18420"/>
    </cofactor>
</comment>
<keyword evidence="8" id="KW-0800">Toxin</keyword>
<dbReference type="InterPro" id="IPR050556">
    <property type="entry name" value="Type_II_TA_system_RNase"/>
</dbReference>
<feature type="binding site" evidence="8">
    <location>
        <position position="5"/>
    </location>
    <ligand>
        <name>Mg(2+)</name>
        <dbReference type="ChEBI" id="CHEBI:18420"/>
    </ligand>
</feature>
<evidence type="ECO:0000256" key="3">
    <source>
        <dbReference type="ARBA" id="ARBA00022722"/>
    </source>
</evidence>
<dbReference type="GO" id="GO:0004518">
    <property type="term" value="F:nuclease activity"/>
    <property type="evidence" value="ECO:0007669"/>
    <property type="project" value="UniProtKB-KW"/>
</dbReference>
<dbReference type="Pfam" id="PF01850">
    <property type="entry name" value="PIN"/>
    <property type="match status" value="1"/>
</dbReference>
<keyword evidence="11" id="KW-1185">Reference proteome</keyword>
<keyword evidence="2 8" id="KW-1277">Toxin-antitoxin system</keyword>
<keyword evidence="6 8" id="KW-0460">Magnesium</keyword>
<dbReference type="PANTHER" id="PTHR33653:SF1">
    <property type="entry name" value="RIBONUCLEASE VAPC2"/>
    <property type="match status" value="1"/>
</dbReference>
<dbReference type="InterPro" id="IPR022907">
    <property type="entry name" value="VapC_family"/>
</dbReference>
<evidence type="ECO:0000256" key="1">
    <source>
        <dbReference type="ARBA" id="ARBA00001946"/>
    </source>
</evidence>
<evidence type="ECO:0000256" key="6">
    <source>
        <dbReference type="ARBA" id="ARBA00022842"/>
    </source>
</evidence>
<feature type="binding site" evidence="8">
    <location>
        <position position="94"/>
    </location>
    <ligand>
        <name>Mg(2+)</name>
        <dbReference type="ChEBI" id="CHEBI:18420"/>
    </ligand>
</feature>
<comment type="similarity">
    <text evidence="7 8">Belongs to the PINc/VapC protein family.</text>
</comment>
<dbReference type="GO" id="GO:0016787">
    <property type="term" value="F:hydrolase activity"/>
    <property type="evidence" value="ECO:0007669"/>
    <property type="project" value="UniProtKB-KW"/>
</dbReference>
<dbReference type="RefSeq" id="WP_276306805.1">
    <property type="nucleotide sequence ID" value="NZ_CP119994.1"/>
</dbReference>
<dbReference type="AlphaFoldDB" id="A0ABD6AF69"/>
<evidence type="ECO:0000256" key="2">
    <source>
        <dbReference type="ARBA" id="ARBA00022649"/>
    </source>
</evidence>
<comment type="caution">
    <text evidence="10">The sequence shown here is derived from an EMBL/GenBank/DDBJ whole genome shotgun (WGS) entry which is preliminary data.</text>
</comment>
<dbReference type="Gene3D" id="3.40.50.1010">
    <property type="entry name" value="5'-nuclease"/>
    <property type="match status" value="1"/>
</dbReference>
<accession>A0ABD6AF69</accession>
<dbReference type="GeneID" id="79318041"/>
<dbReference type="GO" id="GO:0090729">
    <property type="term" value="F:toxin activity"/>
    <property type="evidence" value="ECO:0007669"/>
    <property type="project" value="UniProtKB-KW"/>
</dbReference>
<dbReference type="PANTHER" id="PTHR33653">
    <property type="entry name" value="RIBONUCLEASE VAPC2"/>
    <property type="match status" value="1"/>
</dbReference>
<comment type="function">
    <text evidence="8">Toxic component of a toxin-antitoxin (TA) system. An RNase.</text>
</comment>
<dbReference type="InterPro" id="IPR002716">
    <property type="entry name" value="PIN_dom"/>
</dbReference>
<dbReference type="GO" id="GO:0000287">
    <property type="term" value="F:magnesium ion binding"/>
    <property type="evidence" value="ECO:0007669"/>
    <property type="project" value="UniProtKB-UniRule"/>
</dbReference>
<evidence type="ECO:0000256" key="4">
    <source>
        <dbReference type="ARBA" id="ARBA00022723"/>
    </source>
</evidence>
<keyword evidence="4 8" id="KW-0479">Metal-binding</keyword>
<evidence type="ECO:0000256" key="7">
    <source>
        <dbReference type="ARBA" id="ARBA00038093"/>
    </source>
</evidence>
<dbReference type="Proteomes" id="UP001596547">
    <property type="component" value="Unassembled WGS sequence"/>
</dbReference>
<dbReference type="EMBL" id="JBHTBF010000004">
    <property type="protein sequence ID" value="MFC7319218.1"/>
    <property type="molecule type" value="Genomic_DNA"/>
</dbReference>
<protein>
    <recommendedName>
        <fullName evidence="8">Ribonuclease VapC</fullName>
        <shortName evidence="8">RNase VapC</shortName>
        <ecNumber evidence="8">3.1.-.-</ecNumber>
    </recommendedName>
    <alternativeName>
        <fullName evidence="8">Putative toxin VapC</fullName>
    </alternativeName>
</protein>
<dbReference type="InterPro" id="IPR029060">
    <property type="entry name" value="PIN-like_dom_sf"/>
</dbReference>
<proteinExistence type="inferred from homology"/>
<evidence type="ECO:0000313" key="11">
    <source>
        <dbReference type="Proteomes" id="UP001596547"/>
    </source>
</evidence>
<keyword evidence="5 8" id="KW-0378">Hydrolase</keyword>
<evidence type="ECO:0000256" key="5">
    <source>
        <dbReference type="ARBA" id="ARBA00022801"/>
    </source>
</evidence>
<name>A0ABD6AF69_9EURY</name>
<sequence>MRCVDTSFLIDFAKGHPAARAFFEDDGADVYYAPTPALAEAYTGLFYLGDYTTEEAVARFGWTTPQPITHGISIEVARLQADRMRAGTSIKTADAYIAATARSLDVPLIAHDDHFERIDGLDVLTYR</sequence>
<evidence type="ECO:0000313" key="10">
    <source>
        <dbReference type="EMBL" id="MFC7319218.1"/>
    </source>
</evidence>
<feature type="domain" description="PIN" evidence="9">
    <location>
        <begin position="3"/>
        <end position="120"/>
    </location>
</feature>
<dbReference type="SUPFAM" id="SSF88723">
    <property type="entry name" value="PIN domain-like"/>
    <property type="match status" value="1"/>
</dbReference>
<organism evidence="10 11">
    <name type="scientific">Halomarina halobia</name>
    <dbReference type="NCBI Taxonomy" id="3033386"/>
    <lineage>
        <taxon>Archaea</taxon>
        <taxon>Methanobacteriati</taxon>
        <taxon>Methanobacteriota</taxon>
        <taxon>Stenosarchaea group</taxon>
        <taxon>Halobacteria</taxon>
        <taxon>Halobacteriales</taxon>
        <taxon>Natronomonadaceae</taxon>
        <taxon>Halomarina</taxon>
    </lineage>
</organism>
<dbReference type="HAMAP" id="MF_00265">
    <property type="entry name" value="VapC_Nob1"/>
    <property type="match status" value="1"/>
</dbReference>
<gene>
    <name evidence="8" type="primary">vapC</name>
    <name evidence="10" type="ORF">ACFQPE_20835</name>
</gene>
<keyword evidence="3 8" id="KW-0540">Nuclease</keyword>